<dbReference type="Proteomes" id="UP000244915">
    <property type="component" value="Chromosome 2"/>
</dbReference>
<dbReference type="GO" id="GO:0009319">
    <property type="term" value="C:cytochrome o ubiquinol oxidase complex"/>
    <property type="evidence" value="ECO:0007669"/>
    <property type="project" value="TreeGrafter"/>
</dbReference>
<evidence type="ECO:0000256" key="3">
    <source>
        <dbReference type="ARBA" id="ARBA00011700"/>
    </source>
</evidence>
<evidence type="ECO:0000256" key="13">
    <source>
        <dbReference type="ARBA" id="ARBA00030071"/>
    </source>
</evidence>
<evidence type="ECO:0000256" key="5">
    <source>
        <dbReference type="ARBA" id="ARBA00022448"/>
    </source>
</evidence>
<dbReference type="GO" id="GO:0009486">
    <property type="term" value="F:cytochrome bo3 ubiquinol oxidase activity"/>
    <property type="evidence" value="ECO:0007669"/>
    <property type="project" value="InterPro"/>
</dbReference>
<dbReference type="GO" id="GO:0015078">
    <property type="term" value="F:proton transmembrane transporter activity"/>
    <property type="evidence" value="ECO:0007669"/>
    <property type="project" value="TreeGrafter"/>
</dbReference>
<dbReference type="InterPro" id="IPR050968">
    <property type="entry name" value="Cytochrome_c_oxidase_bac_sub4"/>
</dbReference>
<evidence type="ECO:0000256" key="4">
    <source>
        <dbReference type="ARBA" id="ARBA00014689"/>
    </source>
</evidence>
<dbReference type="GO" id="GO:0015990">
    <property type="term" value="P:electron transport coupled proton transport"/>
    <property type="evidence" value="ECO:0007669"/>
    <property type="project" value="InterPro"/>
</dbReference>
<evidence type="ECO:0000256" key="11">
    <source>
        <dbReference type="ARBA" id="ARBA00023136"/>
    </source>
</evidence>
<dbReference type="GO" id="GO:0005886">
    <property type="term" value="C:plasma membrane"/>
    <property type="evidence" value="ECO:0007669"/>
    <property type="project" value="UniProtKB-SubCell"/>
</dbReference>
<dbReference type="EMBL" id="CP022190">
    <property type="protein sequence ID" value="AWI85569.1"/>
    <property type="molecule type" value="Genomic_DNA"/>
</dbReference>
<organism evidence="19 20">
    <name type="scientific">Alloyangia pacifica</name>
    <dbReference type="NCBI Taxonomy" id="311180"/>
    <lineage>
        <taxon>Bacteria</taxon>
        <taxon>Pseudomonadati</taxon>
        <taxon>Pseudomonadota</taxon>
        <taxon>Alphaproteobacteria</taxon>
        <taxon>Rhodobacterales</taxon>
        <taxon>Roseobacteraceae</taxon>
        <taxon>Alloyangia</taxon>
    </lineage>
</organism>
<feature type="compositionally biased region" description="Basic and acidic residues" evidence="17">
    <location>
        <begin position="130"/>
        <end position="151"/>
    </location>
</feature>
<dbReference type="KEGG" id="ypac:CEW88_17785"/>
<feature type="transmembrane region" description="Helical" evidence="18">
    <location>
        <begin position="44"/>
        <end position="64"/>
    </location>
</feature>
<dbReference type="AlphaFoldDB" id="A0A2U8HHT6"/>
<dbReference type="OrthoDB" id="2375888at2"/>
<reference evidence="19 20" key="1">
    <citation type="submission" date="2017-06" db="EMBL/GenBank/DDBJ databases">
        <title>Yangia sp. YSBP01 complete genome sequence.</title>
        <authorList>
            <person name="Woo J.-H."/>
            <person name="Kim H.-S."/>
        </authorList>
    </citation>
    <scope>NUCLEOTIDE SEQUENCE [LARGE SCALE GENOMIC DNA]</scope>
    <source>
        <strain evidence="19 20">YSBP01</strain>
    </source>
</reference>
<sequence length="151" mass="15795">MSAHSDTSHGTMGQLMIGFALAAILSIIPFALVMMDTGLAPGTIVAIIMGLGAVQIVVHLVYFLHLKSSTEEGWTLAATILAVVIVAIVLAGSLWVMYNMNTNMMPMSEGNMTMDSEATPGASMQGMTHGEAEGGHAGHGEVDHSQMDHGK</sequence>
<evidence type="ECO:0000256" key="9">
    <source>
        <dbReference type="ARBA" id="ARBA00022989"/>
    </source>
</evidence>
<comment type="subunit">
    <text evidence="3">Heterooctamer of two A chains, two B chains, two C chains and two D chains.</text>
</comment>
<keyword evidence="7 18" id="KW-0812">Transmembrane</keyword>
<dbReference type="Pfam" id="PF03626">
    <property type="entry name" value="COX4_pro"/>
    <property type="match status" value="1"/>
</dbReference>
<feature type="transmembrane region" description="Helical" evidence="18">
    <location>
        <begin position="76"/>
        <end position="98"/>
    </location>
</feature>
<evidence type="ECO:0000256" key="6">
    <source>
        <dbReference type="ARBA" id="ARBA00022475"/>
    </source>
</evidence>
<dbReference type="PANTHER" id="PTHR36835:SF1">
    <property type="entry name" value="CYTOCHROME BO(3) UBIQUINOL OXIDASE SUBUNIT 4"/>
    <property type="match status" value="1"/>
</dbReference>
<name>A0A2U8HHT6_9RHOB</name>
<evidence type="ECO:0000256" key="18">
    <source>
        <dbReference type="SAM" id="Phobius"/>
    </source>
</evidence>
<proteinExistence type="inferred from homology"/>
<dbReference type="NCBIfam" id="TIGR02847">
    <property type="entry name" value="CyoD"/>
    <property type="match status" value="1"/>
</dbReference>
<keyword evidence="10" id="KW-0560">Oxidoreductase</keyword>
<evidence type="ECO:0000256" key="8">
    <source>
        <dbReference type="ARBA" id="ARBA00022982"/>
    </source>
</evidence>
<protein>
    <recommendedName>
        <fullName evidence="4">Cytochrome bo(3) ubiquinol oxidase subunit 4</fullName>
    </recommendedName>
    <alternativeName>
        <fullName evidence="16">Cytochrome o ubiquinol oxidase subunit 4</fullName>
    </alternativeName>
    <alternativeName>
        <fullName evidence="13">Oxidase bo(3) subunit 4</fullName>
    </alternativeName>
    <alternativeName>
        <fullName evidence="14">Ubiquinol oxidase polypeptide IV</fullName>
    </alternativeName>
    <alternativeName>
        <fullName evidence="15">Ubiquinol oxidase subunit 4</fullName>
    </alternativeName>
</protein>
<feature type="transmembrane region" description="Helical" evidence="18">
    <location>
        <begin position="12"/>
        <end position="32"/>
    </location>
</feature>
<comment type="function">
    <text evidence="12">Cytochrome bo(3) ubiquinol terminal oxidase is the component of the aerobic respiratory chain of E.coli that predominates when cells are grown at high aeration. Has proton pump activity across the membrane in addition to electron transfer, pumping 2 protons/electron.</text>
</comment>
<dbReference type="PANTHER" id="PTHR36835">
    <property type="entry name" value="CYTOCHROME BO(3) UBIQUINOL OXIDASE SUBUNIT 4"/>
    <property type="match status" value="1"/>
</dbReference>
<evidence type="ECO:0000256" key="7">
    <source>
        <dbReference type="ARBA" id="ARBA00022692"/>
    </source>
</evidence>
<keyword evidence="11 18" id="KW-0472">Membrane</keyword>
<keyword evidence="5" id="KW-0813">Transport</keyword>
<evidence type="ECO:0000313" key="19">
    <source>
        <dbReference type="EMBL" id="AWI85569.1"/>
    </source>
</evidence>
<keyword evidence="6" id="KW-1003">Cell membrane</keyword>
<dbReference type="GO" id="GO:0019646">
    <property type="term" value="P:aerobic electron transport chain"/>
    <property type="evidence" value="ECO:0007669"/>
    <property type="project" value="TreeGrafter"/>
</dbReference>
<accession>A0A2U8HHT6</accession>
<evidence type="ECO:0000256" key="16">
    <source>
        <dbReference type="ARBA" id="ARBA00032185"/>
    </source>
</evidence>
<comment type="subcellular location">
    <subcellularLocation>
        <location evidence="1">Cell membrane</location>
        <topology evidence="1">Multi-pass membrane protein</topology>
    </subcellularLocation>
</comment>
<evidence type="ECO:0000256" key="1">
    <source>
        <dbReference type="ARBA" id="ARBA00004651"/>
    </source>
</evidence>
<evidence type="ECO:0000256" key="14">
    <source>
        <dbReference type="ARBA" id="ARBA00030211"/>
    </source>
</evidence>
<feature type="region of interest" description="Disordered" evidence="17">
    <location>
        <begin position="115"/>
        <end position="151"/>
    </location>
</feature>
<dbReference type="InterPro" id="IPR005171">
    <property type="entry name" value="Cyt_c_oxidase_su4_prok"/>
</dbReference>
<keyword evidence="8" id="KW-0249">Electron transport</keyword>
<evidence type="ECO:0000256" key="17">
    <source>
        <dbReference type="SAM" id="MobiDB-lite"/>
    </source>
</evidence>
<evidence type="ECO:0000256" key="15">
    <source>
        <dbReference type="ARBA" id="ARBA00031887"/>
    </source>
</evidence>
<evidence type="ECO:0000313" key="20">
    <source>
        <dbReference type="Proteomes" id="UP000244915"/>
    </source>
</evidence>
<evidence type="ECO:0000256" key="2">
    <source>
        <dbReference type="ARBA" id="ARBA00008079"/>
    </source>
</evidence>
<keyword evidence="9 18" id="KW-1133">Transmembrane helix</keyword>
<evidence type="ECO:0000256" key="12">
    <source>
        <dbReference type="ARBA" id="ARBA00025694"/>
    </source>
</evidence>
<dbReference type="RefSeq" id="WP_108969392.1">
    <property type="nucleotide sequence ID" value="NZ_CP022190.1"/>
</dbReference>
<evidence type="ECO:0000256" key="10">
    <source>
        <dbReference type="ARBA" id="ARBA00023002"/>
    </source>
</evidence>
<gene>
    <name evidence="19" type="primary">cyoD</name>
    <name evidence="19" type="ORF">CEW88_17785</name>
</gene>
<comment type="similarity">
    <text evidence="2">Belongs to the cytochrome c oxidase bacterial subunit 4 family.</text>
</comment>
<dbReference type="InterPro" id="IPR014210">
    <property type="entry name" value="Cyt_o_ubiqinol_oxidase_su4"/>
</dbReference>